<dbReference type="CDD" id="cd06571">
    <property type="entry name" value="Bac_DnaA_C"/>
    <property type="match status" value="1"/>
</dbReference>
<protein>
    <recommendedName>
        <fullName evidence="2">Chromosomal replication initiator DnaA C-terminal domain-containing protein</fullName>
    </recommendedName>
</protein>
<dbReference type="InterPro" id="IPR010921">
    <property type="entry name" value="Trp_repressor/repl_initiator"/>
</dbReference>
<dbReference type="PANTHER" id="PTHR30050">
    <property type="entry name" value="CHROMOSOMAL REPLICATION INITIATOR PROTEIN DNAA"/>
    <property type="match status" value="1"/>
</dbReference>
<dbReference type="SMART" id="SM00760">
    <property type="entry name" value="Bac_DnaA_C"/>
    <property type="match status" value="1"/>
</dbReference>
<dbReference type="InterPro" id="IPR013159">
    <property type="entry name" value="DnaA_C"/>
</dbReference>
<organism evidence="3 4">
    <name type="scientific">Methylocystis rosea</name>
    <dbReference type="NCBI Taxonomy" id="173366"/>
    <lineage>
        <taxon>Bacteria</taxon>
        <taxon>Pseudomonadati</taxon>
        <taxon>Pseudomonadota</taxon>
        <taxon>Alphaproteobacteria</taxon>
        <taxon>Hyphomicrobiales</taxon>
        <taxon>Methylocystaceae</taxon>
        <taxon>Methylocystis</taxon>
    </lineage>
</organism>
<proteinExistence type="predicted"/>
<evidence type="ECO:0000259" key="2">
    <source>
        <dbReference type="SMART" id="SM00760"/>
    </source>
</evidence>
<feature type="compositionally biased region" description="Basic and acidic residues" evidence="1">
    <location>
        <begin position="194"/>
        <end position="203"/>
    </location>
</feature>
<keyword evidence="4" id="KW-1185">Reference proteome</keyword>
<evidence type="ECO:0000313" key="3">
    <source>
        <dbReference type="EMBL" id="QGM93803.1"/>
    </source>
</evidence>
<dbReference type="Proteomes" id="UP000424673">
    <property type="component" value="Chromosome"/>
</dbReference>
<sequence length="317" mass="35636">MDARAKRLRGRCFERRKRHRGRCCERRRKWRRGMSAQVQIADILDVVCSRYGVRPEEIKSPRRKAELKTPRQIAMYLSDRLAQRNLVQIGAALLRDRTTVLHCVRKIEAMLEEDAALRATVGELEIEALAIAGLRAQGVLPQRETVDAFLLAEKIVRSGDRFAIQVSVEETRALAESLLAQRAEQEAPCDEEQPCERDDDREPTSAPTAPAMLDAPIPLPPTLTEIAHDFLAAEAAYRRRPSLNVKAARERAIAPLRMHADESAVAALLNAYDALVRAEYSLGERDAQERFQAAVRALSRRFSELVKEPANVETAQG</sequence>
<dbReference type="EMBL" id="CP044328">
    <property type="protein sequence ID" value="QGM93803.1"/>
    <property type="molecule type" value="Genomic_DNA"/>
</dbReference>
<dbReference type="Pfam" id="PF08299">
    <property type="entry name" value="Bac_DnaA_C"/>
    <property type="match status" value="1"/>
</dbReference>
<feature type="region of interest" description="Disordered" evidence="1">
    <location>
        <begin position="182"/>
        <end position="215"/>
    </location>
</feature>
<name>A0ABX6EG97_9HYPH</name>
<feature type="domain" description="Chromosomal replication initiator DnaA C-terminal" evidence="2">
    <location>
        <begin position="39"/>
        <end position="107"/>
    </location>
</feature>
<reference evidence="3 4" key="2">
    <citation type="journal article" date="2021" name="AMB Express">
        <title>Isolation and characterisation of Methylocystis spp. for poly-3-hydroxybutyrate production using waste methane feedstocks.</title>
        <authorList>
            <person name="Rumah B.L."/>
            <person name="Stead C.E."/>
            <person name="Claxton Stevens B.H."/>
            <person name="Minton N.P."/>
            <person name="Grosse-Honebrink A."/>
            <person name="Zhang Y."/>
        </authorList>
    </citation>
    <scope>NUCLEOTIDE SEQUENCE [LARGE SCALE GENOMIC DNA]</scope>
    <source>
        <strain evidence="3 4">BRCS1</strain>
    </source>
</reference>
<accession>A0ABX6EG97</accession>
<evidence type="ECO:0000256" key="1">
    <source>
        <dbReference type="SAM" id="MobiDB-lite"/>
    </source>
</evidence>
<dbReference type="Gene3D" id="1.10.1750.10">
    <property type="match status" value="1"/>
</dbReference>
<dbReference type="PANTHER" id="PTHR30050:SF2">
    <property type="entry name" value="CHROMOSOMAL REPLICATION INITIATOR PROTEIN DNAA"/>
    <property type="match status" value="1"/>
</dbReference>
<reference evidence="4" key="1">
    <citation type="submission" date="2019-09" db="EMBL/GenBank/DDBJ databases">
        <title>Isolation and complete genome sequencing of Methylocystis species.</title>
        <authorList>
            <person name="Rumah B.L."/>
            <person name="Stead C.E."/>
            <person name="Stevens B.C."/>
            <person name="Minton N.P."/>
            <person name="Grosse-Honebrink A."/>
            <person name="Zhang Y."/>
        </authorList>
    </citation>
    <scope>NUCLEOTIDE SEQUENCE [LARGE SCALE GENOMIC DNA]</scope>
    <source>
        <strain evidence="4">BRCS1</strain>
    </source>
</reference>
<gene>
    <name evidence="3" type="ORF">F7D13_07065</name>
</gene>
<evidence type="ECO:0000313" key="4">
    <source>
        <dbReference type="Proteomes" id="UP000424673"/>
    </source>
</evidence>
<dbReference type="SUPFAM" id="SSF48295">
    <property type="entry name" value="TrpR-like"/>
    <property type="match status" value="1"/>
</dbReference>